<dbReference type="GO" id="GO:0003700">
    <property type="term" value="F:DNA-binding transcription factor activity"/>
    <property type="evidence" value="ECO:0007669"/>
    <property type="project" value="InterPro"/>
</dbReference>
<sequence>MNLNHLAVVHAVATEQSVSRAADRLMVSQPAVSKQLRELEKQLGTPLFDRLPRGVRPTQAGTILADYARRIFGLAAEAEQRLAELRGLERGELRIGASTTIAVYLLPPVFVAFRSKFPGVKLTVDIANTHDIQDRLAAGLIDVAMTEGDADEAEFVVDPFMTDELIAIAAPGHPLAAGKTGGKTGGTNSVRAEVLCREPFVVREAGSGTRAVVERALSARGLAVTPVMAVGSTIVIKRAVAAGVGIAFVSRLACELELRSGTLVEIRTSDLKITRPLHRLRIRGRHEPRAVAEFDQLLKQAVADFGRRPSKKRGDRGKLVADHTAASMG</sequence>
<dbReference type="PRINTS" id="PR00039">
    <property type="entry name" value="HTHLYSR"/>
</dbReference>
<gene>
    <name evidence="7" type="ORF">IPV69_26185</name>
</gene>
<keyword evidence="2" id="KW-0805">Transcription regulation</keyword>
<dbReference type="Pfam" id="PF00126">
    <property type="entry name" value="HTH_1"/>
    <property type="match status" value="1"/>
</dbReference>
<dbReference type="InterPro" id="IPR036390">
    <property type="entry name" value="WH_DNA-bd_sf"/>
</dbReference>
<accession>A0A7M2WW02</accession>
<evidence type="ECO:0000256" key="5">
    <source>
        <dbReference type="SAM" id="MobiDB-lite"/>
    </source>
</evidence>
<proteinExistence type="inferred from homology"/>
<dbReference type="GO" id="GO:0000976">
    <property type="term" value="F:transcription cis-regulatory region binding"/>
    <property type="evidence" value="ECO:0007669"/>
    <property type="project" value="TreeGrafter"/>
</dbReference>
<evidence type="ECO:0000313" key="8">
    <source>
        <dbReference type="Proteomes" id="UP000593765"/>
    </source>
</evidence>
<dbReference type="PANTHER" id="PTHR30126:SF39">
    <property type="entry name" value="HTH-TYPE TRANSCRIPTIONAL REGULATOR CYSL"/>
    <property type="match status" value="1"/>
</dbReference>
<dbReference type="EMBL" id="CP063458">
    <property type="protein sequence ID" value="QOV89636.1"/>
    <property type="molecule type" value="Genomic_DNA"/>
</dbReference>
<evidence type="ECO:0000259" key="6">
    <source>
        <dbReference type="PROSITE" id="PS50931"/>
    </source>
</evidence>
<evidence type="ECO:0000256" key="1">
    <source>
        <dbReference type="ARBA" id="ARBA00009437"/>
    </source>
</evidence>
<comment type="similarity">
    <text evidence="1">Belongs to the LysR transcriptional regulatory family.</text>
</comment>
<dbReference type="InterPro" id="IPR000847">
    <property type="entry name" value="LysR_HTH_N"/>
</dbReference>
<feature type="domain" description="HTH lysR-type" evidence="6">
    <location>
        <begin position="1"/>
        <end position="58"/>
    </location>
</feature>
<feature type="region of interest" description="Disordered" evidence="5">
    <location>
        <begin position="308"/>
        <end position="329"/>
    </location>
</feature>
<evidence type="ECO:0000256" key="4">
    <source>
        <dbReference type="ARBA" id="ARBA00023163"/>
    </source>
</evidence>
<dbReference type="PANTHER" id="PTHR30126">
    <property type="entry name" value="HTH-TYPE TRANSCRIPTIONAL REGULATOR"/>
    <property type="match status" value="1"/>
</dbReference>
<keyword evidence="8" id="KW-1185">Reference proteome</keyword>
<dbReference type="SUPFAM" id="SSF46785">
    <property type="entry name" value="Winged helix' DNA-binding domain"/>
    <property type="match status" value="1"/>
</dbReference>
<reference evidence="7 8" key="1">
    <citation type="submission" date="2020-10" db="EMBL/GenBank/DDBJ databases">
        <title>Wide distribution of Phycisphaera-like planctomycetes from WD2101 soil group in peatlands and genome analysis of the first cultivated representative.</title>
        <authorList>
            <person name="Dedysh S.N."/>
            <person name="Beletsky A.V."/>
            <person name="Ivanova A."/>
            <person name="Kulichevskaya I.S."/>
            <person name="Suzina N.E."/>
            <person name="Philippov D.A."/>
            <person name="Rakitin A.L."/>
            <person name="Mardanov A.V."/>
            <person name="Ravin N.V."/>
        </authorList>
    </citation>
    <scope>NUCLEOTIDE SEQUENCE [LARGE SCALE GENOMIC DNA]</scope>
    <source>
        <strain evidence="7 8">M1803</strain>
    </source>
</reference>
<dbReference type="Gene3D" id="3.40.190.290">
    <property type="match status" value="1"/>
</dbReference>
<dbReference type="Gene3D" id="1.10.10.10">
    <property type="entry name" value="Winged helix-like DNA-binding domain superfamily/Winged helix DNA-binding domain"/>
    <property type="match status" value="1"/>
</dbReference>
<evidence type="ECO:0000256" key="2">
    <source>
        <dbReference type="ARBA" id="ARBA00023015"/>
    </source>
</evidence>
<dbReference type="RefSeq" id="WP_206292688.1">
    <property type="nucleotide sequence ID" value="NZ_CP063458.1"/>
</dbReference>
<evidence type="ECO:0000256" key="3">
    <source>
        <dbReference type="ARBA" id="ARBA00023125"/>
    </source>
</evidence>
<dbReference type="SUPFAM" id="SSF53850">
    <property type="entry name" value="Periplasmic binding protein-like II"/>
    <property type="match status" value="1"/>
</dbReference>
<dbReference type="PROSITE" id="PS50931">
    <property type="entry name" value="HTH_LYSR"/>
    <property type="match status" value="1"/>
</dbReference>
<protein>
    <submittedName>
        <fullName evidence="7">LysR family transcriptional regulator</fullName>
    </submittedName>
</protein>
<keyword evidence="4" id="KW-0804">Transcription</keyword>
<evidence type="ECO:0000313" key="7">
    <source>
        <dbReference type="EMBL" id="QOV89636.1"/>
    </source>
</evidence>
<dbReference type="AlphaFoldDB" id="A0A7M2WW02"/>
<dbReference type="Proteomes" id="UP000593765">
    <property type="component" value="Chromosome"/>
</dbReference>
<dbReference type="InterPro" id="IPR005119">
    <property type="entry name" value="LysR_subst-bd"/>
</dbReference>
<dbReference type="Pfam" id="PF03466">
    <property type="entry name" value="LysR_substrate"/>
    <property type="match status" value="1"/>
</dbReference>
<dbReference type="KEGG" id="hbs:IPV69_26185"/>
<organism evidence="7 8">
    <name type="scientific">Humisphaera borealis</name>
    <dbReference type="NCBI Taxonomy" id="2807512"/>
    <lineage>
        <taxon>Bacteria</taxon>
        <taxon>Pseudomonadati</taxon>
        <taxon>Planctomycetota</taxon>
        <taxon>Phycisphaerae</taxon>
        <taxon>Tepidisphaerales</taxon>
        <taxon>Tepidisphaeraceae</taxon>
        <taxon>Humisphaera</taxon>
    </lineage>
</organism>
<keyword evidence="3" id="KW-0238">DNA-binding</keyword>
<dbReference type="CDD" id="cd08420">
    <property type="entry name" value="PBP2_CysL_like"/>
    <property type="match status" value="1"/>
</dbReference>
<dbReference type="FunFam" id="1.10.10.10:FF:000001">
    <property type="entry name" value="LysR family transcriptional regulator"/>
    <property type="match status" value="1"/>
</dbReference>
<dbReference type="InterPro" id="IPR036388">
    <property type="entry name" value="WH-like_DNA-bd_sf"/>
</dbReference>
<name>A0A7M2WW02_9BACT</name>